<feature type="domain" description="Ribosomal RNA small subunit methyltransferase E methyltransferase" evidence="13">
    <location>
        <begin position="71"/>
        <end position="240"/>
    </location>
</feature>
<evidence type="ECO:0000313" key="14">
    <source>
        <dbReference type="EMBL" id="USS85408.1"/>
    </source>
</evidence>
<comment type="subcellular location">
    <subcellularLocation>
        <location evidence="1 12">Cytoplasm</location>
    </subcellularLocation>
</comment>
<dbReference type="InterPro" id="IPR046886">
    <property type="entry name" value="RsmE_MTase_dom"/>
</dbReference>
<dbReference type="InterPro" id="IPR029026">
    <property type="entry name" value="tRNA_m1G_MTases_N"/>
</dbReference>
<accession>A0ABY5BP08</accession>
<comment type="function">
    <text evidence="10 12">Specifically methylates the N3 position of the uracil ring of uridine 1498 (m3U1498) in 16S rRNA. Acts on the fully assembled 30S ribosomal subunit.</text>
</comment>
<dbReference type="CDD" id="cd18084">
    <property type="entry name" value="RsmE-like"/>
    <property type="match status" value="1"/>
</dbReference>
<dbReference type="PIRSF" id="PIRSF015601">
    <property type="entry name" value="MTase_slr0722"/>
    <property type="match status" value="1"/>
</dbReference>
<dbReference type="SUPFAM" id="SSF75217">
    <property type="entry name" value="alpha/beta knot"/>
    <property type="match status" value="1"/>
</dbReference>
<dbReference type="GO" id="GO:0032259">
    <property type="term" value="P:methylation"/>
    <property type="evidence" value="ECO:0007669"/>
    <property type="project" value="UniProtKB-KW"/>
</dbReference>
<evidence type="ECO:0000313" key="15">
    <source>
        <dbReference type="Proteomes" id="UP001056707"/>
    </source>
</evidence>
<evidence type="ECO:0000256" key="7">
    <source>
        <dbReference type="ARBA" id="ARBA00022603"/>
    </source>
</evidence>
<keyword evidence="5 12" id="KW-0963">Cytoplasm</keyword>
<dbReference type="NCBIfam" id="TIGR00046">
    <property type="entry name" value="RsmE family RNA methyltransferase"/>
    <property type="match status" value="1"/>
</dbReference>
<evidence type="ECO:0000256" key="1">
    <source>
        <dbReference type="ARBA" id="ARBA00004496"/>
    </source>
</evidence>
<evidence type="ECO:0000256" key="6">
    <source>
        <dbReference type="ARBA" id="ARBA00022552"/>
    </source>
</evidence>
<keyword evidence="9 12" id="KW-0949">S-adenosyl-L-methionine</keyword>
<comment type="catalytic activity">
    <reaction evidence="11 12">
        <text>uridine(1498) in 16S rRNA + S-adenosyl-L-methionine = N(3)-methyluridine(1498) in 16S rRNA + S-adenosyl-L-homocysteine + H(+)</text>
        <dbReference type="Rhea" id="RHEA:42920"/>
        <dbReference type="Rhea" id="RHEA-COMP:10283"/>
        <dbReference type="Rhea" id="RHEA-COMP:10284"/>
        <dbReference type="ChEBI" id="CHEBI:15378"/>
        <dbReference type="ChEBI" id="CHEBI:57856"/>
        <dbReference type="ChEBI" id="CHEBI:59789"/>
        <dbReference type="ChEBI" id="CHEBI:65315"/>
        <dbReference type="ChEBI" id="CHEBI:74502"/>
        <dbReference type="EC" id="2.1.1.193"/>
    </reaction>
</comment>
<dbReference type="EMBL" id="CP097116">
    <property type="protein sequence ID" value="USS85408.1"/>
    <property type="molecule type" value="Genomic_DNA"/>
</dbReference>
<dbReference type="Gene3D" id="3.40.1280.10">
    <property type="match status" value="1"/>
</dbReference>
<keyword evidence="7 12" id="KW-0489">Methyltransferase</keyword>
<dbReference type="InterPro" id="IPR015947">
    <property type="entry name" value="PUA-like_sf"/>
</dbReference>
<evidence type="ECO:0000256" key="2">
    <source>
        <dbReference type="ARBA" id="ARBA00005528"/>
    </source>
</evidence>
<evidence type="ECO:0000256" key="5">
    <source>
        <dbReference type="ARBA" id="ARBA00022490"/>
    </source>
</evidence>
<dbReference type="Pfam" id="PF04452">
    <property type="entry name" value="Methyltrans_RNA"/>
    <property type="match status" value="1"/>
</dbReference>
<dbReference type="GO" id="GO:0008168">
    <property type="term" value="F:methyltransferase activity"/>
    <property type="evidence" value="ECO:0007669"/>
    <property type="project" value="UniProtKB-KW"/>
</dbReference>
<keyword evidence="6 12" id="KW-0698">rRNA processing</keyword>
<evidence type="ECO:0000256" key="4">
    <source>
        <dbReference type="ARBA" id="ARBA00013673"/>
    </source>
</evidence>
<dbReference type="PANTHER" id="PTHR30027">
    <property type="entry name" value="RIBOSOMAL RNA SMALL SUBUNIT METHYLTRANSFERASE E"/>
    <property type="match status" value="1"/>
</dbReference>
<evidence type="ECO:0000259" key="13">
    <source>
        <dbReference type="Pfam" id="PF04452"/>
    </source>
</evidence>
<reference evidence="14" key="1">
    <citation type="submission" date="2022-05" db="EMBL/GenBank/DDBJ databases">
        <authorList>
            <person name="Oliphant S.A."/>
            <person name="Watson-Haigh N.S."/>
            <person name="Sumby K.M."/>
            <person name="Gardner J.M."/>
            <person name="Jiranek V."/>
        </authorList>
    </citation>
    <scope>NUCLEOTIDE SEQUENCE</scope>
    <source>
        <strain evidence="14">KI16_H9</strain>
    </source>
</reference>
<evidence type="ECO:0000256" key="11">
    <source>
        <dbReference type="ARBA" id="ARBA00047944"/>
    </source>
</evidence>
<dbReference type="Proteomes" id="UP001056707">
    <property type="component" value="Chromosome"/>
</dbReference>
<dbReference type="NCBIfam" id="NF008691">
    <property type="entry name" value="PRK11713.1-4"/>
    <property type="match status" value="1"/>
</dbReference>
<evidence type="ECO:0000256" key="10">
    <source>
        <dbReference type="ARBA" id="ARBA00025699"/>
    </source>
</evidence>
<evidence type="ECO:0000256" key="12">
    <source>
        <dbReference type="PIRNR" id="PIRNR015601"/>
    </source>
</evidence>
<proteinExistence type="inferred from homology"/>
<name>A0ABY5BP08_9LACO</name>
<dbReference type="InterPro" id="IPR006700">
    <property type="entry name" value="RsmE"/>
</dbReference>
<organism evidence="14 15">
    <name type="scientific">Fructilactobacillus myrtifloralis</name>
    <dbReference type="NCBI Taxonomy" id="2940301"/>
    <lineage>
        <taxon>Bacteria</taxon>
        <taxon>Bacillati</taxon>
        <taxon>Bacillota</taxon>
        <taxon>Bacilli</taxon>
        <taxon>Lactobacillales</taxon>
        <taxon>Lactobacillaceae</taxon>
        <taxon>Fructilactobacillus</taxon>
    </lineage>
</organism>
<protein>
    <recommendedName>
        <fullName evidence="4 12">Ribosomal RNA small subunit methyltransferase E</fullName>
        <ecNumber evidence="3 12">2.1.1.193</ecNumber>
    </recommendedName>
</protein>
<comment type="similarity">
    <text evidence="2 12">Belongs to the RNA methyltransferase RsmE family.</text>
</comment>
<dbReference type="PANTHER" id="PTHR30027:SF3">
    <property type="entry name" value="16S RRNA (URACIL(1498)-N(3))-METHYLTRANSFERASE"/>
    <property type="match status" value="1"/>
</dbReference>
<dbReference type="InterPro" id="IPR029028">
    <property type="entry name" value="Alpha/beta_knot_MTases"/>
</dbReference>
<sequence length="246" mass="26961">MQHYFSERPLAVGEKVPLSAEIKQHWLRVLRATVGTQAEFVDDQQRVFVGELIDAQQGIIKIVAATTQNVELPVAVTIACGLPKSGKAELIVQKATELGAQTIIFVPTDWSVAKWAQKATKKIARLQKIARSAAEQSHRNVIPEVRYCENLTALQTMAADADQRVVAYEESAKQGETSRLVQLGTQLHPGDRLVALFGPEGGLRPEEVRDLQATGFQVVGLGPRILRTESAPLYFLSAISVLSELK</sequence>
<dbReference type="SUPFAM" id="SSF88697">
    <property type="entry name" value="PUA domain-like"/>
    <property type="match status" value="1"/>
</dbReference>
<dbReference type="EC" id="2.1.1.193" evidence="3 12"/>
<evidence type="ECO:0000256" key="8">
    <source>
        <dbReference type="ARBA" id="ARBA00022679"/>
    </source>
</evidence>
<evidence type="ECO:0000256" key="3">
    <source>
        <dbReference type="ARBA" id="ARBA00012328"/>
    </source>
</evidence>
<keyword evidence="15" id="KW-1185">Reference proteome</keyword>
<gene>
    <name evidence="14" type="ORF">M3M35_01715</name>
</gene>
<keyword evidence="8 12" id="KW-0808">Transferase</keyword>
<evidence type="ECO:0000256" key="9">
    <source>
        <dbReference type="ARBA" id="ARBA00022691"/>
    </source>
</evidence>
<dbReference type="RefSeq" id="WP_252750303.1">
    <property type="nucleotide sequence ID" value="NZ_CP097116.1"/>
</dbReference>